<evidence type="ECO:0000313" key="2">
    <source>
        <dbReference type="Proteomes" id="UP000832097"/>
    </source>
</evidence>
<dbReference type="EMBL" id="CP094528">
    <property type="protein sequence ID" value="UOE45623.1"/>
    <property type="molecule type" value="Genomic_DNA"/>
</dbReference>
<protein>
    <recommendedName>
        <fullName evidence="3">DUF86 domain-containing protein</fullName>
    </recommendedName>
</protein>
<keyword evidence="2" id="KW-1185">Reference proteome</keyword>
<sequence>MLGTAREAFFDGSPSYDAASMVVVRLYGLLERADSGDLRATLTEDEIAALRTMRNIVAHGGDARMNDESFWTTSTRELPVVVTRLQRAIATPSAADDDGAPSE</sequence>
<proteinExistence type="predicted"/>
<evidence type="ECO:0008006" key="3">
    <source>
        <dbReference type="Google" id="ProtNLM"/>
    </source>
</evidence>
<accession>A0ABY4C2B0</accession>
<dbReference type="Proteomes" id="UP000832097">
    <property type="component" value="Chromosome"/>
</dbReference>
<dbReference type="RefSeq" id="WP_243558221.1">
    <property type="nucleotide sequence ID" value="NZ_CP094528.1"/>
</dbReference>
<organism evidence="1 2">
    <name type="scientific">Agromyces larvae</name>
    <dbReference type="NCBI Taxonomy" id="2929802"/>
    <lineage>
        <taxon>Bacteria</taxon>
        <taxon>Bacillati</taxon>
        <taxon>Actinomycetota</taxon>
        <taxon>Actinomycetes</taxon>
        <taxon>Micrococcales</taxon>
        <taxon>Microbacteriaceae</taxon>
        <taxon>Agromyces</taxon>
    </lineage>
</organism>
<evidence type="ECO:0000313" key="1">
    <source>
        <dbReference type="EMBL" id="UOE45623.1"/>
    </source>
</evidence>
<gene>
    <name evidence="1" type="ORF">MTO99_07710</name>
</gene>
<reference evidence="1 2" key="1">
    <citation type="submission" date="2022-03" db="EMBL/GenBank/DDBJ databases">
        <title>Mucilaginibacter sp. isolated from the gut of Protaetia brevitarsis seulensis larvae.</title>
        <authorList>
            <person name="Won M."/>
            <person name="Kim S.-J."/>
            <person name="Kwon S.-W."/>
        </authorList>
    </citation>
    <scope>NUCLEOTIDE SEQUENCE [LARGE SCALE GENOMIC DNA]</scope>
    <source>
        <strain evidence="1 2">CFWR-12</strain>
    </source>
</reference>
<name>A0ABY4C2B0_9MICO</name>